<dbReference type="PhylomeDB" id="A0A0G4E9P4"/>
<name>A0A0G4E9P4_VITBC</name>
<dbReference type="OrthoDB" id="7388703at2759"/>
<organism evidence="1 2">
    <name type="scientific">Vitrella brassicaformis (strain CCMP3155)</name>
    <dbReference type="NCBI Taxonomy" id="1169540"/>
    <lineage>
        <taxon>Eukaryota</taxon>
        <taxon>Sar</taxon>
        <taxon>Alveolata</taxon>
        <taxon>Colpodellida</taxon>
        <taxon>Vitrellaceae</taxon>
        <taxon>Vitrella</taxon>
    </lineage>
</organism>
<proteinExistence type="predicted"/>
<dbReference type="EMBL" id="CDMY01000093">
    <property type="protein sequence ID" value="CEL92634.1"/>
    <property type="molecule type" value="Genomic_DNA"/>
</dbReference>
<evidence type="ECO:0008006" key="3">
    <source>
        <dbReference type="Google" id="ProtNLM"/>
    </source>
</evidence>
<dbReference type="AlphaFoldDB" id="A0A0G4E9P4"/>
<accession>A0A0G4E9P4</accession>
<keyword evidence="2" id="KW-1185">Reference proteome</keyword>
<dbReference type="VEuPathDB" id="CryptoDB:Vbra_2"/>
<evidence type="ECO:0000313" key="1">
    <source>
        <dbReference type="EMBL" id="CEL92634.1"/>
    </source>
</evidence>
<protein>
    <recommendedName>
        <fullName evidence="3">Reverse transcriptase domain-containing protein</fullName>
    </recommendedName>
</protein>
<reference evidence="1 2" key="1">
    <citation type="submission" date="2014-11" db="EMBL/GenBank/DDBJ databases">
        <authorList>
            <person name="Zhu J."/>
            <person name="Qi W."/>
            <person name="Song R."/>
        </authorList>
    </citation>
    <scope>NUCLEOTIDE SEQUENCE [LARGE SCALE GENOMIC DNA]</scope>
</reference>
<evidence type="ECO:0000313" key="2">
    <source>
        <dbReference type="Proteomes" id="UP000041254"/>
    </source>
</evidence>
<sequence>MREAFGEPLVNSAGGPTFPEWEAYHERVCQLRLRCVKDLSKLGNLGRAIADAIADEVEKISKLEAPSERAGVFVRTLIQRDPDVKRKRDVKRMLWRRLEMWQKGQVEELVCEAERLDQQFPTTQPQLDDASVYRIFNKLMLEGKVRAAVRFVTERGGGGVLHPSAQAEERSPGVTVFDVLREKHPPQQQPHEEAFLPCDDLPPLIDVDITDSTVKRAARSLSGSAGPTGGDANFWQTFLFRYGAKSGRLRAAVASLVSTLANTIVPWDNIKALQACRLIALDKCPGVRPIGVRELCIGVKGGLEGAVHAVNDLFQEDETEGLLLVDASNAFNRISRPAAIWNTHVLWPRCSRYVFNTYRGFTALHL</sequence>
<dbReference type="InParanoid" id="A0A0G4E9P4"/>
<dbReference type="Proteomes" id="UP000041254">
    <property type="component" value="Unassembled WGS sequence"/>
</dbReference>
<gene>
    <name evidence="1" type="ORF">Vbra_2</name>
</gene>